<accession>A0A1Q9EKJ0</accession>
<proteinExistence type="predicted"/>
<organism evidence="3 4">
    <name type="scientific">Symbiodinium microadriaticum</name>
    <name type="common">Dinoflagellate</name>
    <name type="synonym">Zooxanthella microadriatica</name>
    <dbReference type="NCBI Taxonomy" id="2951"/>
    <lineage>
        <taxon>Eukaryota</taxon>
        <taxon>Sar</taxon>
        <taxon>Alveolata</taxon>
        <taxon>Dinophyceae</taxon>
        <taxon>Suessiales</taxon>
        <taxon>Symbiodiniaceae</taxon>
        <taxon>Symbiodinium</taxon>
    </lineage>
</organism>
<feature type="compositionally biased region" description="Pro residues" evidence="1">
    <location>
        <begin position="2510"/>
        <end position="2527"/>
    </location>
</feature>
<feature type="region of interest" description="Disordered" evidence="1">
    <location>
        <begin position="2506"/>
        <end position="2527"/>
    </location>
</feature>
<dbReference type="Pfam" id="PF00078">
    <property type="entry name" value="RVT_1"/>
    <property type="match status" value="1"/>
</dbReference>
<dbReference type="InterPro" id="IPR036691">
    <property type="entry name" value="Endo/exonu/phosph_ase_sf"/>
</dbReference>
<sequence>MMEPDEVEDGDPLPDRLEAPVGRITALPRLTGLPLGHDCSWKGSQVTRLAALQTGGIGRDRHAWGMWWAEAMSDLGVDIAALTETRIDGASAHNAAISGMWEAGYLCISHNVSSTDRRTDNPLGSGVALAIRRDVAADWTEVQPGPHGRALGGSIRLHNGAVLRIVAVYGPTGACLPGFTQNLRAVQHETDLVSYLQQQVVLAQAKDWTLVVLGDLNSFTDGALDKWQGQWQVRDECLAVQCREMGLIDTWRDSHPALPGFTYVSPTGSASRLDSIWVLPAIGFHTPVLNSSLIWNWHKRVDHHPVLIDLGIDIPTTPASTSDLAQPRWRKLANMAHGNTLQALRAQVDAQVETHRPRLMQAAACLKEATALGCASSALLSEVGMVLGQTPQQSAREAACSRVHQAHDAVMAILLQTLPTINQPNQSRKLGRAHSAWDTCLALLRSLKNVLTDVVNNDQETADSILQRANVKWRQGLHFLDTRGHVTLQRDAWDWDGFHTQLDRWLSSLSAPGASHLQPPEVRPSAGEAVARNLRWAPSATETADKILLVEDWIQEAQTLRAKTAACNARDGHDRRVHLLRSGDLRRWARCRRVPAHKRQAYTPQQLTTASGNRRPKTPSEMRKAAAQEWQKLFDRPSRPWSHELVRVWTDPGGLLRGSPNTHDVHAPVDVLTALLCPGPWTRCVFQGHEVQCLMEEEIRIQIWRFRRVGGLWEGRLLGPCEGPVQYVVHVNGQPLHRWTLQHWLAIPQQAAHCLLLLRPSAQTTPSCLDPLTEYERSRWLSKMSSSRPGPSGWKLCYLHFYPSWVQDIFWLSLDTQRAIGSVAPSLKTAVQVNMPKPKGGWRPLTMLEEAFKAIEGPVTHRLVSARASLPAGSVYSAWNRAYEPGQSAASDVLYLDVQVCEDSLAHHLPLARVPADFEKFFNTVNLHQVDAVQQARGLPDSIRQFYQAAFQGLTIQVDTRWGPSDPVHCHRGVPQGAVSSPELSKPAQDPLLRLRESSPACYISSAGRRVPMAGYVDDAEHYASGARQLPRLLQDLSRGSLLTGIGFAWDKFHAFATDWDIVAATPQGQAAGFTPEGIPVSGYDIWTGEELTATLPRAKDTDEELLLGKRGTYLDRHSAATEDLMLKLDKLLQGFSARRFSWDELILGAQLYAAGYLNYAPLVGTPSPQALHRHDSAVQQHLLRALHVRSSAERVGLLALRSVGGLQLFSAVEGSLASVAAEVLRLLSSQSPAGQLARDALREAMSMEPEAAEQCDYMIVRALRHLAGYGIFVNASMDRAVCRILDHLADLQGHRPPGLIGPFEQRKYTSMLLYCRVGRLANAIRSCLIHFRNSGIADTEWGNPAHWLHLPADCPASPQQCADATAASLARSRSDWALECDLFGVHHLPVTENWSEAAWYDPQDPSNDLRSQHLDNRQQVLPNTDLALFADGGANAEATVAACQARAFAGAHYWTTASEVGPQLAVRLPARYGWEHTTVHTAELLAMLAALRWRRPGEWNLIVLDRASLFPLLRLDARSQANLPSFGSPGAHGHRGTFSRLAEQRRSASLCSIPFLDFGLVGVHVRSHQTNTCAPARVIVEGNERQDEGCRQAYRLPQPPDIWWPSSGLAFQLSYKGRAVTDTCRNFTRKLLRREARDKWKLRPVQGKLASVSGAFLPGLDLRLFVSFSVPSHWARWLLATDRRTVDLSAFAYRCLRAIGGGWTERLHSDARLQKLAARWANFANTSPRTCPLCLQLAGTPRHVVMSCPAMRPMVHHLLDDVEAELARFGGAEQHASEAARCRSPSPKSPTAEDAARWPNLAAWKWLVPMRTEVVDFAADAAGSSAASTRMESCNDLAYRGVLPSALGHFIKRTADAASIEAPLDPDSLADELFSSSQDLNAASEDIAHSLRNLTSAAGAGVNVLRLLFLGLRSIRAEYLKRISTWADAMETTLDANSEPAPPFPPAAPPPDPFLGWFDSDAGLEVLRELRWLAPAVEVAVAVARLRGACRIPGYRPSDARLRSMLLAAGVPSSHRGKLSWVVDGLPWELARIQLSHICHCPRIQPEPRISCCSTCRGAQLQSAVAPQMCPWCRQDSALHCLACGCALHFRGACAWNRGANRLFLPTAAAPAALCPDCHWAWMRARASLPWRQAGPETPSALVTLVGNLRGRCVPGAGLHSCQVASTLRQRLRRHLRRWLSPQWQPVELKSRWTTSAPSASPAYLMMRSCAMSSWLPWTAWLAPVVLSNTERTISFVCAAIVAFQKQGLSDFIGRVSGRVVLRFWQQLLHLWRRRCLPTIVSGYKELSEKGEVTDEFIDTKLTQMWKYMREFGTLTARRLTPVAYEEEGVHILDVVPLSFLQVMAAISKYQVLRAFADRRADDLADILESARLPGHAYFTDGWHLSDQGMRAMCNAQLADLAEGFDLVISDSTLCVVEKEKAKQRKDEYDPIMEKLKKDIRELGRVEHVNHGDLVSGKDGHTDQGPGVFNWDDDMNKLDPIQAEQGLVMQMCVAARCPVLRRLSQAAPGTPPAPRSAPAPPPPEPKTVPIYYPPEVRPYTGQELRDGLKVYIATPAYGGQVTVDYMTSVIHMVTQLKEVAWQLSLVAGQSIITVGRNNAVMEFLATDCTHLLFLDADVAFTVDTIRGMLGEDKDVILAPYPAKSLNEERMLEAAARRGSTARLRDGLHYVLHAHPGKVQEALERGSKLVEVDAGPTGCMLIKREVFSKLMKAYPDMHCRITGSHAGRAQRAAPGVDAGPTGCMLIKREVFSKLMKAYPDMHCRITGSHAGRAQRAAPGATMTHVGRYAYMGNMLEGGPLEDLVPK</sequence>
<evidence type="ECO:0000313" key="4">
    <source>
        <dbReference type="Proteomes" id="UP000186817"/>
    </source>
</evidence>
<evidence type="ECO:0000256" key="1">
    <source>
        <dbReference type="SAM" id="MobiDB-lite"/>
    </source>
</evidence>
<feature type="region of interest" description="Disordered" evidence="1">
    <location>
        <begin position="599"/>
        <end position="621"/>
    </location>
</feature>
<keyword evidence="4" id="KW-1185">Reference proteome</keyword>
<dbReference type="Pfam" id="PF03372">
    <property type="entry name" value="Exo_endo_phos"/>
    <property type="match status" value="1"/>
</dbReference>
<dbReference type="GO" id="GO:0003824">
    <property type="term" value="F:catalytic activity"/>
    <property type="evidence" value="ECO:0007669"/>
    <property type="project" value="InterPro"/>
</dbReference>
<name>A0A1Q9EKJ0_SYMMI</name>
<feature type="domain" description="Reverse transcriptase" evidence="2">
    <location>
        <begin position="816"/>
        <end position="1092"/>
    </location>
</feature>
<dbReference type="Gene3D" id="3.60.10.10">
    <property type="entry name" value="Endonuclease/exonuclease/phosphatase"/>
    <property type="match status" value="1"/>
</dbReference>
<gene>
    <name evidence="3" type="ORF">AK812_SmicGene8646</name>
</gene>
<evidence type="ECO:0000259" key="2">
    <source>
        <dbReference type="PROSITE" id="PS50878"/>
    </source>
</evidence>
<dbReference type="PROSITE" id="PS50878">
    <property type="entry name" value="RT_POL"/>
    <property type="match status" value="1"/>
</dbReference>
<dbReference type="EMBL" id="LSRX01000129">
    <property type="protein sequence ID" value="OLQ07917.1"/>
    <property type="molecule type" value="Genomic_DNA"/>
</dbReference>
<dbReference type="InterPro" id="IPR005135">
    <property type="entry name" value="Endo/exonuclease/phosphatase"/>
</dbReference>
<dbReference type="InterPro" id="IPR000477">
    <property type="entry name" value="RT_dom"/>
</dbReference>
<evidence type="ECO:0000313" key="3">
    <source>
        <dbReference type="EMBL" id="OLQ07917.1"/>
    </source>
</evidence>
<reference evidence="3 4" key="1">
    <citation type="submission" date="2016-02" db="EMBL/GenBank/DDBJ databases">
        <title>Genome analysis of coral dinoflagellate symbionts highlights evolutionary adaptations to a symbiotic lifestyle.</title>
        <authorList>
            <person name="Aranda M."/>
            <person name="Li Y."/>
            <person name="Liew Y.J."/>
            <person name="Baumgarten S."/>
            <person name="Simakov O."/>
            <person name="Wilson M."/>
            <person name="Piel J."/>
            <person name="Ashoor H."/>
            <person name="Bougouffa S."/>
            <person name="Bajic V.B."/>
            <person name="Ryu T."/>
            <person name="Ravasi T."/>
            <person name="Bayer T."/>
            <person name="Micklem G."/>
            <person name="Kim H."/>
            <person name="Bhak J."/>
            <person name="Lajeunesse T.C."/>
            <person name="Voolstra C.R."/>
        </authorList>
    </citation>
    <scope>NUCLEOTIDE SEQUENCE [LARGE SCALE GENOMIC DNA]</scope>
    <source>
        <strain evidence="3 4">CCMP2467</strain>
    </source>
</reference>
<protein>
    <recommendedName>
        <fullName evidence="2">Reverse transcriptase domain-containing protein</fullName>
    </recommendedName>
</protein>
<comment type="caution">
    <text evidence="3">The sequence shown here is derived from an EMBL/GenBank/DDBJ whole genome shotgun (WGS) entry which is preliminary data.</text>
</comment>
<dbReference type="SUPFAM" id="SSF56219">
    <property type="entry name" value="DNase I-like"/>
    <property type="match status" value="1"/>
</dbReference>
<dbReference type="OrthoDB" id="415690at2759"/>
<dbReference type="Proteomes" id="UP000186817">
    <property type="component" value="Unassembled WGS sequence"/>
</dbReference>
<feature type="compositionally biased region" description="Polar residues" evidence="1">
    <location>
        <begin position="602"/>
        <end position="612"/>
    </location>
</feature>